<evidence type="ECO:0000259" key="9">
    <source>
        <dbReference type="PROSITE" id="PS50112"/>
    </source>
</evidence>
<evidence type="ECO:0000259" key="8">
    <source>
        <dbReference type="PROSITE" id="PS50109"/>
    </source>
</evidence>
<evidence type="ECO:0000313" key="11">
    <source>
        <dbReference type="EMBL" id="MBT0651770.1"/>
    </source>
</evidence>
<dbReference type="PANTHER" id="PTHR42878:SF15">
    <property type="entry name" value="BACTERIOPHYTOCHROME"/>
    <property type="match status" value="1"/>
</dbReference>
<dbReference type="PROSITE" id="PS50109">
    <property type="entry name" value="HIS_KIN"/>
    <property type="match status" value="1"/>
</dbReference>
<dbReference type="SUPFAM" id="SSF47384">
    <property type="entry name" value="Homodimeric domain of signal transducing histidine kinase"/>
    <property type="match status" value="1"/>
</dbReference>
<feature type="domain" description="Histidine kinase" evidence="8">
    <location>
        <begin position="316"/>
        <end position="530"/>
    </location>
</feature>
<dbReference type="Gene3D" id="3.30.450.20">
    <property type="entry name" value="PAS domain"/>
    <property type="match status" value="2"/>
</dbReference>
<dbReference type="InterPro" id="IPR005467">
    <property type="entry name" value="His_kinase_dom"/>
</dbReference>
<dbReference type="InterPro" id="IPR004358">
    <property type="entry name" value="Sig_transdc_His_kin-like_C"/>
</dbReference>
<evidence type="ECO:0000256" key="3">
    <source>
        <dbReference type="ARBA" id="ARBA00022553"/>
    </source>
</evidence>
<gene>
    <name evidence="11" type="ORF">KI810_01755</name>
</gene>
<keyword evidence="3" id="KW-0597">Phosphoprotein</keyword>
<dbReference type="SUPFAM" id="SSF55785">
    <property type="entry name" value="PYP-like sensor domain (PAS domain)"/>
    <property type="match status" value="2"/>
</dbReference>
<dbReference type="Pfam" id="PF00512">
    <property type="entry name" value="HisKA"/>
    <property type="match status" value="1"/>
</dbReference>
<sequence>MSQENGNHGQGVADSPGGPMSTPNIDLEKARLAQPLKIKDEQFRHVERFKDFAIYTLDIKGNVQSWNAGAEHMKGYRVEEIVGKHFSCFYTEEDRSAGKPEDLLKIATAKGQITDEGWQVHKDGSRFWAEVIFTTLRDERGKMLGFSKVTRDISGRTDAEEALRVSEEYYRTLFTNNPSMIFTLNAELTMLLVSPLGASFLGYIPAELESQSIQILIHEDDRFSVAEQLRWCLKNPNQVHRLQFQTVRKNGSRVWVLEIAQGVYDIHGSLNILVVCQDISDLKQAEVEIQRLNAEIATRAAELEVSNKELETFNFTVAHDLRQPLNVISLICQKIIMLHGTDRPEESRADLESIRQVTLRMDKLIGALLNFSRIGYVEPLRVETDLSRMAHEAIAEITLTEPERQVDFRIADGLKAYADASLLRLVLDNLLGNAWKYTSEQEKVVIEFGVADIDGVSAYFVRDNGSGFVKEGADRLFVPFQRLPGAEKVIGFGIGLATVERIIRRHGGRVWAESELGKGATVYFTMSAQDVTL</sequence>
<dbReference type="NCBIfam" id="TIGR00229">
    <property type="entry name" value="sensory_box"/>
    <property type="match status" value="2"/>
</dbReference>
<dbReference type="CDD" id="cd00082">
    <property type="entry name" value="HisKA"/>
    <property type="match status" value="1"/>
</dbReference>
<dbReference type="SMART" id="SM00387">
    <property type="entry name" value="HATPase_c"/>
    <property type="match status" value="1"/>
</dbReference>
<dbReference type="EC" id="2.7.13.3" evidence="2"/>
<feature type="region of interest" description="Disordered" evidence="7">
    <location>
        <begin position="1"/>
        <end position="25"/>
    </location>
</feature>
<evidence type="ECO:0000256" key="5">
    <source>
        <dbReference type="ARBA" id="ARBA00022777"/>
    </source>
</evidence>
<feature type="domain" description="PAC" evidence="10">
    <location>
        <begin position="240"/>
        <end position="291"/>
    </location>
</feature>
<dbReference type="InterPro" id="IPR013767">
    <property type="entry name" value="PAS_fold"/>
</dbReference>
<evidence type="ECO:0000256" key="2">
    <source>
        <dbReference type="ARBA" id="ARBA00012438"/>
    </source>
</evidence>
<name>A0ABS5S9E1_9BACT</name>
<dbReference type="Proteomes" id="UP000756860">
    <property type="component" value="Unassembled WGS sequence"/>
</dbReference>
<dbReference type="InterPro" id="IPR000700">
    <property type="entry name" value="PAS-assoc_C"/>
</dbReference>
<dbReference type="InterPro" id="IPR003594">
    <property type="entry name" value="HATPase_dom"/>
</dbReference>
<dbReference type="InterPro" id="IPR000014">
    <property type="entry name" value="PAS"/>
</dbReference>
<dbReference type="PROSITE" id="PS50113">
    <property type="entry name" value="PAC"/>
    <property type="match status" value="2"/>
</dbReference>
<dbReference type="PRINTS" id="PR00344">
    <property type="entry name" value="BCTRLSENSOR"/>
</dbReference>
<dbReference type="SUPFAM" id="SSF55874">
    <property type="entry name" value="ATPase domain of HSP90 chaperone/DNA topoisomerase II/histidine kinase"/>
    <property type="match status" value="1"/>
</dbReference>
<dbReference type="PANTHER" id="PTHR42878">
    <property type="entry name" value="TWO-COMPONENT HISTIDINE KINASE"/>
    <property type="match status" value="1"/>
</dbReference>
<evidence type="ECO:0000313" key="12">
    <source>
        <dbReference type="Proteomes" id="UP000756860"/>
    </source>
</evidence>
<comment type="catalytic activity">
    <reaction evidence="1">
        <text>ATP + protein L-histidine = ADP + protein N-phospho-L-histidine.</text>
        <dbReference type="EC" id="2.7.13.3"/>
    </reaction>
</comment>
<proteinExistence type="predicted"/>
<keyword evidence="6" id="KW-0472">Membrane</keyword>
<dbReference type="CDD" id="cd00130">
    <property type="entry name" value="PAS"/>
    <property type="match status" value="2"/>
</dbReference>
<protein>
    <recommendedName>
        <fullName evidence="2">histidine kinase</fullName>
        <ecNumber evidence="2">2.7.13.3</ecNumber>
    </recommendedName>
</protein>
<dbReference type="InterPro" id="IPR050351">
    <property type="entry name" value="BphY/WalK/GraS-like"/>
</dbReference>
<dbReference type="EMBL" id="JAHCVK010000001">
    <property type="protein sequence ID" value="MBT0651770.1"/>
    <property type="molecule type" value="Genomic_DNA"/>
</dbReference>
<dbReference type="PROSITE" id="PS50112">
    <property type="entry name" value="PAS"/>
    <property type="match status" value="2"/>
</dbReference>
<accession>A0ABS5S9E1</accession>
<dbReference type="InterPro" id="IPR035965">
    <property type="entry name" value="PAS-like_dom_sf"/>
</dbReference>
<keyword evidence="4" id="KW-0808">Transferase</keyword>
<dbReference type="Gene3D" id="3.30.565.10">
    <property type="entry name" value="Histidine kinase-like ATPase, C-terminal domain"/>
    <property type="match status" value="1"/>
</dbReference>
<evidence type="ECO:0000256" key="1">
    <source>
        <dbReference type="ARBA" id="ARBA00000085"/>
    </source>
</evidence>
<dbReference type="Pfam" id="PF02518">
    <property type="entry name" value="HATPase_c"/>
    <property type="match status" value="1"/>
</dbReference>
<dbReference type="InterPro" id="IPR036890">
    <property type="entry name" value="HATPase_C_sf"/>
</dbReference>
<dbReference type="Pfam" id="PF13426">
    <property type="entry name" value="PAS_9"/>
    <property type="match status" value="1"/>
</dbReference>
<dbReference type="SMART" id="SM00091">
    <property type="entry name" value="PAS"/>
    <property type="match status" value="2"/>
</dbReference>
<feature type="domain" description="PAC" evidence="10">
    <location>
        <begin position="113"/>
        <end position="165"/>
    </location>
</feature>
<evidence type="ECO:0000259" key="10">
    <source>
        <dbReference type="PROSITE" id="PS50113"/>
    </source>
</evidence>
<evidence type="ECO:0000256" key="6">
    <source>
        <dbReference type="ARBA" id="ARBA00023136"/>
    </source>
</evidence>
<dbReference type="SMART" id="SM00388">
    <property type="entry name" value="HisKA"/>
    <property type="match status" value="1"/>
</dbReference>
<dbReference type="InterPro" id="IPR001610">
    <property type="entry name" value="PAC"/>
</dbReference>
<dbReference type="Gene3D" id="1.10.287.130">
    <property type="match status" value="1"/>
</dbReference>
<dbReference type="InterPro" id="IPR036097">
    <property type="entry name" value="HisK_dim/P_sf"/>
</dbReference>
<evidence type="ECO:0000256" key="7">
    <source>
        <dbReference type="SAM" id="MobiDB-lite"/>
    </source>
</evidence>
<dbReference type="Pfam" id="PF00989">
    <property type="entry name" value="PAS"/>
    <property type="match status" value="1"/>
</dbReference>
<keyword evidence="5" id="KW-0418">Kinase</keyword>
<dbReference type="SMART" id="SM00086">
    <property type="entry name" value="PAC"/>
    <property type="match status" value="2"/>
</dbReference>
<reference evidence="11 12" key="1">
    <citation type="submission" date="2021-05" db="EMBL/GenBank/DDBJ databases">
        <title>The draft genome of Geobacter luticola JCM 17780.</title>
        <authorList>
            <person name="Xu Z."/>
            <person name="Masuda Y."/>
            <person name="Itoh H."/>
            <person name="Senoo K."/>
        </authorList>
    </citation>
    <scope>NUCLEOTIDE SEQUENCE [LARGE SCALE GENOMIC DNA]</scope>
    <source>
        <strain evidence="11 12">JCM 17780</strain>
    </source>
</reference>
<feature type="domain" description="PAS" evidence="9">
    <location>
        <begin position="166"/>
        <end position="236"/>
    </location>
</feature>
<feature type="domain" description="PAS" evidence="9">
    <location>
        <begin position="39"/>
        <end position="96"/>
    </location>
</feature>
<evidence type="ECO:0000256" key="4">
    <source>
        <dbReference type="ARBA" id="ARBA00022679"/>
    </source>
</evidence>
<organism evidence="11 12">
    <name type="scientific">Geomobilimonas luticola</name>
    <dbReference type="NCBI Taxonomy" id="1114878"/>
    <lineage>
        <taxon>Bacteria</taxon>
        <taxon>Pseudomonadati</taxon>
        <taxon>Thermodesulfobacteriota</taxon>
        <taxon>Desulfuromonadia</taxon>
        <taxon>Geobacterales</taxon>
        <taxon>Geobacteraceae</taxon>
        <taxon>Geomobilimonas</taxon>
    </lineage>
</organism>
<keyword evidence="12" id="KW-1185">Reference proteome</keyword>
<dbReference type="InterPro" id="IPR003661">
    <property type="entry name" value="HisK_dim/P_dom"/>
</dbReference>
<comment type="caution">
    <text evidence="11">The sequence shown here is derived from an EMBL/GenBank/DDBJ whole genome shotgun (WGS) entry which is preliminary data.</text>
</comment>